<dbReference type="Gene3D" id="1.10.630.10">
    <property type="entry name" value="Cytochrome P450"/>
    <property type="match status" value="1"/>
</dbReference>
<keyword evidence="9" id="KW-0472">Membrane</keyword>
<dbReference type="EMBL" id="MG816189">
    <property type="protein sequence ID" value="AYM55652.1"/>
    <property type="molecule type" value="mRNA"/>
</dbReference>
<evidence type="ECO:0000256" key="3">
    <source>
        <dbReference type="ARBA" id="ARBA00022617"/>
    </source>
</evidence>
<dbReference type="GO" id="GO:0005506">
    <property type="term" value="F:iron ion binding"/>
    <property type="evidence" value="ECO:0007669"/>
    <property type="project" value="InterPro"/>
</dbReference>
<feature type="transmembrane region" description="Helical" evidence="9">
    <location>
        <begin position="7"/>
        <end position="30"/>
    </location>
</feature>
<evidence type="ECO:0000256" key="5">
    <source>
        <dbReference type="ARBA" id="ARBA00023002"/>
    </source>
</evidence>
<protein>
    <submittedName>
        <fullName evidence="10">Cytochrome p450</fullName>
    </submittedName>
</protein>
<comment type="cofactor">
    <cofactor evidence="1 8">
        <name>heme</name>
        <dbReference type="ChEBI" id="CHEBI:30413"/>
    </cofactor>
</comment>
<dbReference type="InterPro" id="IPR001128">
    <property type="entry name" value="Cyt_P450"/>
</dbReference>
<keyword evidence="9" id="KW-0812">Transmembrane</keyword>
<organism evidence="10">
    <name type="scientific">Croton stellatopilosus</name>
    <dbReference type="NCBI Taxonomy" id="431156"/>
    <lineage>
        <taxon>Eukaryota</taxon>
        <taxon>Viridiplantae</taxon>
        <taxon>Streptophyta</taxon>
        <taxon>Embryophyta</taxon>
        <taxon>Tracheophyta</taxon>
        <taxon>Spermatophyta</taxon>
        <taxon>Magnoliopsida</taxon>
        <taxon>eudicotyledons</taxon>
        <taxon>Gunneridae</taxon>
        <taxon>Pentapetalae</taxon>
        <taxon>rosids</taxon>
        <taxon>fabids</taxon>
        <taxon>Malpighiales</taxon>
        <taxon>Euphorbiaceae</taxon>
        <taxon>Crotonoideae</taxon>
        <taxon>Crotoneae</taxon>
        <taxon>Croton</taxon>
    </lineage>
</organism>
<keyword evidence="3 8" id="KW-0349">Heme</keyword>
<evidence type="ECO:0000256" key="7">
    <source>
        <dbReference type="ARBA" id="ARBA00023033"/>
    </source>
</evidence>
<name>A0A3G2CJX9_9ROSI</name>
<keyword evidence="9" id="KW-1133">Transmembrane helix</keyword>
<dbReference type="GO" id="GO:0004497">
    <property type="term" value="F:monooxygenase activity"/>
    <property type="evidence" value="ECO:0007669"/>
    <property type="project" value="UniProtKB-KW"/>
</dbReference>
<dbReference type="InterPro" id="IPR002401">
    <property type="entry name" value="Cyt_P450_E_grp-I"/>
</dbReference>
<dbReference type="GO" id="GO:0016705">
    <property type="term" value="F:oxidoreductase activity, acting on paired donors, with incorporation or reduction of molecular oxygen"/>
    <property type="evidence" value="ECO:0007669"/>
    <property type="project" value="InterPro"/>
</dbReference>
<feature type="binding site" description="axial binding residue" evidence="8">
    <location>
        <position position="450"/>
    </location>
    <ligand>
        <name>heme</name>
        <dbReference type="ChEBI" id="CHEBI:30413"/>
    </ligand>
    <ligandPart>
        <name>Fe</name>
        <dbReference type="ChEBI" id="CHEBI:18248"/>
    </ligandPart>
</feature>
<evidence type="ECO:0000256" key="6">
    <source>
        <dbReference type="ARBA" id="ARBA00023004"/>
    </source>
</evidence>
<evidence type="ECO:0000256" key="9">
    <source>
        <dbReference type="SAM" id="Phobius"/>
    </source>
</evidence>
<evidence type="ECO:0000313" key="10">
    <source>
        <dbReference type="EMBL" id="AYM55652.1"/>
    </source>
</evidence>
<dbReference type="PRINTS" id="PR00463">
    <property type="entry name" value="EP450I"/>
</dbReference>
<keyword evidence="4 8" id="KW-0479">Metal-binding</keyword>
<accession>A0A3G2CJX9</accession>
<dbReference type="GO" id="GO:0020037">
    <property type="term" value="F:heme binding"/>
    <property type="evidence" value="ECO:0007669"/>
    <property type="project" value="InterPro"/>
</dbReference>
<comment type="similarity">
    <text evidence="2">Belongs to the cytochrome P450 family.</text>
</comment>
<proteinExistence type="evidence at transcript level"/>
<dbReference type="PANTHER" id="PTHR24296">
    <property type="entry name" value="CYTOCHROME P450"/>
    <property type="match status" value="1"/>
</dbReference>
<gene>
    <name evidence="10" type="primary">CYP96F12</name>
</gene>
<reference evidence="10" key="1">
    <citation type="submission" date="2018-01" db="EMBL/GenBank/DDBJ databases">
        <title>Identification of Cytochrome P450 in Croton stellatopilosus Transcriptome.</title>
        <authorList>
            <person name="Sintupachee S."/>
            <person name="De-Eknamkul W."/>
        </authorList>
    </citation>
    <scope>NUCLEOTIDE SEQUENCE</scope>
</reference>
<evidence type="ECO:0000256" key="1">
    <source>
        <dbReference type="ARBA" id="ARBA00001971"/>
    </source>
</evidence>
<keyword evidence="7" id="KW-0503">Monooxygenase</keyword>
<sequence length="507" mass="59076">MSIIIEFLVLIFLVFVYVWIFKSSSVLINWPMVGMIPQLLWNASNIHSFATYVLEKSGGTFLFKGIWFVGPDFLGIAAPMDVQYILSRNFSNYHKGEEFKEIFEPFGDGIFNSDDESWSVQRNLIHSFLKDNRFELAAKDSLEQKILKDLFQVLDNASKLKSVIDIQDVFQRLTFDNICKMVLGIDPSSLCIDFHEVPFEKSFDELEMVFLYRHILPRFIWKFQKWLQIGEEKKFIKAWAIVDDFLNHCIARKKNQILAQEKMNGHDFDFLTFLLTKDDHQEEEKQVINSNTFLRDMAFNLLAAGRDTVGATLVWFFWLVGNHPHVEKKILEEIKVNLGDHGTNNLRFFSFDELKKLVYLHATLCEVLRLYPPVPFEHKMSKKSDVLPSGNFVPKNRRILFSFYSMGRMKDIWGEDCLEFKPERWISEKGKIKHFPSYKFIAFLSGPRTCLGKDLAFLSLKAVASAVLWNYSLEFVETHQITPKISILLYMAKGLKVKVSKRLDSSI</sequence>
<dbReference type="SUPFAM" id="SSF48264">
    <property type="entry name" value="Cytochrome P450"/>
    <property type="match status" value="1"/>
</dbReference>
<keyword evidence="5" id="KW-0560">Oxidoreductase</keyword>
<keyword evidence="6 8" id="KW-0408">Iron</keyword>
<dbReference type="PRINTS" id="PR00385">
    <property type="entry name" value="P450"/>
</dbReference>
<dbReference type="Pfam" id="PF00067">
    <property type="entry name" value="p450"/>
    <property type="match status" value="1"/>
</dbReference>
<evidence type="ECO:0000256" key="2">
    <source>
        <dbReference type="ARBA" id="ARBA00010617"/>
    </source>
</evidence>
<dbReference type="InterPro" id="IPR036396">
    <property type="entry name" value="Cyt_P450_sf"/>
</dbReference>
<dbReference type="CDD" id="cd11064">
    <property type="entry name" value="CYP86A"/>
    <property type="match status" value="1"/>
</dbReference>
<dbReference type="AlphaFoldDB" id="A0A3G2CJX9"/>
<evidence type="ECO:0000256" key="4">
    <source>
        <dbReference type="ARBA" id="ARBA00022723"/>
    </source>
</evidence>
<evidence type="ECO:0000256" key="8">
    <source>
        <dbReference type="PIRSR" id="PIRSR602401-1"/>
    </source>
</evidence>